<protein>
    <submittedName>
        <fullName evidence="1">Uncharacterized protein</fullName>
    </submittedName>
</protein>
<sequence>MSVQDITVLSGRKEAIKQQKSAKRQRFGECFPFKEISMESGSLKDQDSSKLNTEIKRWAKAVVAYARQASN</sequence>
<dbReference type="PANTHER" id="PTHR36484">
    <property type="entry name" value="OS01G0558700 PROTEIN"/>
    <property type="match status" value="1"/>
</dbReference>
<organism evidence="1 2">
    <name type="scientific">Dillenia turbinata</name>
    <dbReference type="NCBI Taxonomy" id="194707"/>
    <lineage>
        <taxon>Eukaryota</taxon>
        <taxon>Viridiplantae</taxon>
        <taxon>Streptophyta</taxon>
        <taxon>Embryophyta</taxon>
        <taxon>Tracheophyta</taxon>
        <taxon>Spermatophyta</taxon>
        <taxon>Magnoliopsida</taxon>
        <taxon>eudicotyledons</taxon>
        <taxon>Gunneridae</taxon>
        <taxon>Pentapetalae</taxon>
        <taxon>Dilleniales</taxon>
        <taxon>Dilleniaceae</taxon>
        <taxon>Dillenia</taxon>
    </lineage>
</organism>
<keyword evidence="2" id="KW-1185">Reference proteome</keyword>
<gene>
    <name evidence="1" type="ORF">RJ641_019901</name>
</gene>
<dbReference type="AlphaFoldDB" id="A0AAN8UIR5"/>
<name>A0AAN8UIR5_9MAGN</name>
<dbReference type="EMBL" id="JBAMMX010000025">
    <property type="protein sequence ID" value="KAK6914784.1"/>
    <property type="molecule type" value="Genomic_DNA"/>
</dbReference>
<dbReference type="PANTHER" id="PTHR36484:SF2">
    <property type="entry name" value="OS01G0558700 PROTEIN"/>
    <property type="match status" value="1"/>
</dbReference>
<evidence type="ECO:0000313" key="1">
    <source>
        <dbReference type="EMBL" id="KAK6914784.1"/>
    </source>
</evidence>
<reference evidence="1 2" key="1">
    <citation type="submission" date="2023-12" db="EMBL/GenBank/DDBJ databases">
        <title>A high-quality genome assembly for Dillenia turbinata (Dilleniales).</title>
        <authorList>
            <person name="Chanderbali A."/>
        </authorList>
    </citation>
    <scope>NUCLEOTIDE SEQUENCE [LARGE SCALE GENOMIC DNA]</scope>
    <source>
        <strain evidence="1">LSX21</strain>
        <tissue evidence="1">Leaf</tissue>
    </source>
</reference>
<accession>A0AAN8UIR5</accession>
<evidence type="ECO:0000313" key="2">
    <source>
        <dbReference type="Proteomes" id="UP001370490"/>
    </source>
</evidence>
<dbReference type="Proteomes" id="UP001370490">
    <property type="component" value="Unassembled WGS sequence"/>
</dbReference>
<proteinExistence type="predicted"/>
<comment type="caution">
    <text evidence="1">The sequence shown here is derived from an EMBL/GenBank/DDBJ whole genome shotgun (WGS) entry which is preliminary data.</text>
</comment>